<dbReference type="SUPFAM" id="SSF47831">
    <property type="entry name" value="Enzyme I of the PEP:sugar phosphotransferase system HPr-binding (sub)domain"/>
    <property type="match status" value="1"/>
</dbReference>
<dbReference type="InterPro" id="IPR000121">
    <property type="entry name" value="PEP_util_C"/>
</dbReference>
<dbReference type="Pfam" id="PF02896">
    <property type="entry name" value="PEP-utilizers_C"/>
    <property type="match status" value="1"/>
</dbReference>
<comment type="subcellular location">
    <subcellularLocation>
        <location evidence="4 17">Cytoplasm</location>
    </subcellularLocation>
</comment>
<feature type="active site" description="Tele-phosphohistidine intermediate" evidence="18">
    <location>
        <position position="205"/>
    </location>
</feature>
<dbReference type="PROSITE" id="PS00370">
    <property type="entry name" value="PEP_ENZYMES_PHOS_SITE"/>
    <property type="match status" value="1"/>
</dbReference>
<dbReference type="NCBIfam" id="TIGR01417">
    <property type="entry name" value="PTS_I_fam"/>
    <property type="match status" value="1"/>
</dbReference>
<evidence type="ECO:0000259" key="23">
    <source>
        <dbReference type="Pfam" id="PF02896"/>
    </source>
</evidence>
<keyword evidence="14 17" id="KW-0418">Kinase</keyword>
<evidence type="ECO:0000256" key="1">
    <source>
        <dbReference type="ARBA" id="ARBA00000683"/>
    </source>
</evidence>
<dbReference type="Pfam" id="PF00391">
    <property type="entry name" value="PEP-utilizers"/>
    <property type="match status" value="1"/>
</dbReference>
<evidence type="ECO:0000256" key="15">
    <source>
        <dbReference type="ARBA" id="ARBA00022842"/>
    </source>
</evidence>
<dbReference type="SUPFAM" id="SSF51621">
    <property type="entry name" value="Phosphoenolpyruvate/pyruvate domain"/>
    <property type="match status" value="1"/>
</dbReference>
<feature type="binding site" evidence="19">
    <location>
        <begin position="453"/>
        <end position="454"/>
    </location>
    <ligand>
        <name>phosphoenolpyruvate</name>
        <dbReference type="ChEBI" id="CHEBI:58702"/>
    </ligand>
</feature>
<name>J3JKQ3_ACTNH</name>
<dbReference type="PRINTS" id="PR01736">
    <property type="entry name" value="PHPHTRNFRASE"/>
</dbReference>
<evidence type="ECO:0000256" key="6">
    <source>
        <dbReference type="ARBA" id="ARBA00012232"/>
    </source>
</evidence>
<feature type="domain" description="PEP-utilising enzyme mobile" evidence="22">
    <location>
        <begin position="169"/>
        <end position="242"/>
    </location>
</feature>
<dbReference type="GO" id="GO:0016301">
    <property type="term" value="F:kinase activity"/>
    <property type="evidence" value="ECO:0007669"/>
    <property type="project" value="UniProtKB-KW"/>
</dbReference>
<evidence type="ECO:0000256" key="7">
    <source>
        <dbReference type="ARBA" id="ARBA00016544"/>
    </source>
</evidence>
<dbReference type="PIRSF" id="PIRSF000732">
    <property type="entry name" value="PTS_enzyme_I"/>
    <property type="match status" value="1"/>
</dbReference>
<feature type="region of interest" description="Disordered" evidence="21">
    <location>
        <begin position="1"/>
        <end position="26"/>
    </location>
</feature>
<organism evidence="25 26">
    <name type="scientific">Actinomyces naeslundii (strain ATCC 12104 / DSM 43013 / CCUG 2238 / JCM 8349 / NCTC 10301 / Howell 279)</name>
    <dbReference type="NCBI Taxonomy" id="1115803"/>
    <lineage>
        <taxon>Bacteria</taxon>
        <taxon>Bacillati</taxon>
        <taxon>Actinomycetota</taxon>
        <taxon>Actinomycetes</taxon>
        <taxon>Actinomycetales</taxon>
        <taxon>Actinomycetaceae</taxon>
        <taxon>Actinomyces</taxon>
    </lineage>
</organism>
<evidence type="ECO:0000256" key="11">
    <source>
        <dbReference type="ARBA" id="ARBA00022679"/>
    </source>
</evidence>
<evidence type="ECO:0000256" key="17">
    <source>
        <dbReference type="PIRNR" id="PIRNR000732"/>
    </source>
</evidence>
<sequence>MIPFVSDEEHHMTASDTTSTTLSGIGVSPGLVAGPVARMAPPIPEPEIATLEPSRDVEKECERIALAAQQVKKGLELSAAEAKAEARTLLETTAQMAADPTLTSTAQAMVREKRLVPERAVWESAGTLATMLESLGGYMAERTRDVQDVRDRIVAVLTESPMPGIPRLPEPFVLVATDLAPADTALLDPEKVIAFITSEGGPTSHTAILARALGMPAIVGTGEEVTDALAEGDIVLVDGTKGTITINPSEDALRRARELASRVRVFNGDGATKDGHEVQLLANVGDAAGARSAAEAGAMGIGLFRTEFCFLDQPEEPTVEAQVEAYQGVLEAFPGKKVVVRTLDAGADKPLPFLTDATEANPALGVRAYRTTRRDPEVLEHQLEALAKAEAATEAKVWVMAPMISTADEAKAFTEKARSYGLKTAGMMIEVPSAALMADKLFEHADFASVGTNDLTQYVMAADRLLSSLADLSTAWQPAVLRLIGTACEGASPKGRPVGVCGEAAADPALATVLVGLGVASLSMTARALPDVDAVLKSVTLDECRELAKIAIAAATAEDARAAVRAKLPILEELGL</sequence>
<dbReference type="eggNOG" id="COG1080">
    <property type="taxonomic scope" value="Bacteria"/>
</dbReference>
<evidence type="ECO:0000256" key="18">
    <source>
        <dbReference type="PIRSR" id="PIRSR000732-1"/>
    </source>
</evidence>
<dbReference type="InterPro" id="IPR040442">
    <property type="entry name" value="Pyrv_kinase-like_dom_sf"/>
</dbReference>
<feature type="domain" description="PEP-utilising enzyme C-terminal" evidence="23">
    <location>
        <begin position="271"/>
        <end position="539"/>
    </location>
</feature>
<dbReference type="InterPro" id="IPR008279">
    <property type="entry name" value="PEP-util_enz_mobile_dom"/>
</dbReference>
<feature type="binding site" evidence="19">
    <location>
        <position position="305"/>
    </location>
    <ligand>
        <name>phosphoenolpyruvate</name>
        <dbReference type="ChEBI" id="CHEBI:58702"/>
    </ligand>
</feature>
<dbReference type="GO" id="GO:0046872">
    <property type="term" value="F:metal ion binding"/>
    <property type="evidence" value="ECO:0007669"/>
    <property type="project" value="UniProtKB-KW"/>
</dbReference>
<dbReference type="Gene3D" id="3.20.20.60">
    <property type="entry name" value="Phosphoenolpyruvate-binding domains"/>
    <property type="match status" value="1"/>
</dbReference>
<feature type="compositionally biased region" description="Polar residues" evidence="21">
    <location>
        <begin position="14"/>
        <end position="23"/>
    </location>
</feature>
<feature type="binding site" evidence="20">
    <location>
        <position position="430"/>
    </location>
    <ligand>
        <name>Mg(2+)</name>
        <dbReference type="ChEBI" id="CHEBI:18420"/>
    </ligand>
</feature>
<comment type="function">
    <text evidence="3 17">General (non sugar-specific) component of the phosphoenolpyruvate-dependent sugar phosphotransferase system (sugar PTS). This major carbohydrate active-transport system catalyzes the phosphorylation of incoming sugar substrates concomitantly with their translocation across the cell membrane. Enzyme I transfers the phosphoryl group from phosphoenolpyruvate (PEP) to the phosphoryl carrier protein (HPr).</text>
</comment>
<dbReference type="InterPro" id="IPR015813">
    <property type="entry name" value="Pyrv/PenolPyrv_kinase-like_dom"/>
</dbReference>
<dbReference type="GO" id="GO:0009401">
    <property type="term" value="P:phosphoenolpyruvate-dependent sugar phosphotransferase system"/>
    <property type="evidence" value="ECO:0007669"/>
    <property type="project" value="UniProtKB-KW"/>
</dbReference>
<protein>
    <recommendedName>
        <fullName evidence="7 17">Phosphoenolpyruvate-protein phosphotransferase</fullName>
        <ecNumber evidence="6 17">2.7.3.9</ecNumber>
    </recommendedName>
    <alternativeName>
        <fullName evidence="16 17">Phosphotransferase system, enzyme I</fullName>
    </alternativeName>
</protein>
<dbReference type="InterPro" id="IPR018274">
    <property type="entry name" value="PEP_util_AS"/>
</dbReference>
<keyword evidence="25" id="KW-0670">Pyruvate</keyword>
<keyword evidence="13 17" id="KW-0479">Metal-binding</keyword>
<dbReference type="GO" id="GO:0005737">
    <property type="term" value="C:cytoplasm"/>
    <property type="evidence" value="ECO:0007669"/>
    <property type="project" value="UniProtKB-SubCell"/>
</dbReference>
<comment type="cofactor">
    <cofactor evidence="2 17 20">
        <name>Mg(2+)</name>
        <dbReference type="ChEBI" id="CHEBI:18420"/>
    </cofactor>
</comment>
<evidence type="ECO:0000256" key="19">
    <source>
        <dbReference type="PIRSR" id="PIRSR000732-2"/>
    </source>
</evidence>
<dbReference type="AlphaFoldDB" id="J3JKQ3"/>
<feature type="binding site" evidence="19">
    <location>
        <position position="464"/>
    </location>
    <ligand>
        <name>phosphoenolpyruvate</name>
        <dbReference type="ChEBI" id="CHEBI:58702"/>
    </ligand>
</feature>
<feature type="active site" description="Proton donor" evidence="18">
    <location>
        <position position="501"/>
    </location>
</feature>
<evidence type="ECO:0000256" key="2">
    <source>
        <dbReference type="ARBA" id="ARBA00001946"/>
    </source>
</evidence>
<dbReference type="Gene3D" id="3.50.30.10">
    <property type="entry name" value="Phosphohistidine domain"/>
    <property type="match status" value="1"/>
</dbReference>
<keyword evidence="9 17" id="KW-0963">Cytoplasm</keyword>
<evidence type="ECO:0000256" key="4">
    <source>
        <dbReference type="ARBA" id="ARBA00004496"/>
    </source>
</evidence>
<keyword evidence="8 17" id="KW-0813">Transport</keyword>
<evidence type="ECO:0000259" key="22">
    <source>
        <dbReference type="Pfam" id="PF00391"/>
    </source>
</evidence>
<evidence type="ECO:0000259" key="24">
    <source>
        <dbReference type="Pfam" id="PF05524"/>
    </source>
</evidence>
<comment type="catalytic activity">
    <reaction evidence="1 17">
        <text>L-histidyl-[protein] + phosphoenolpyruvate = N(pros)-phospho-L-histidyl-[protein] + pyruvate</text>
        <dbReference type="Rhea" id="RHEA:23880"/>
        <dbReference type="Rhea" id="RHEA-COMP:9745"/>
        <dbReference type="Rhea" id="RHEA-COMP:9746"/>
        <dbReference type="ChEBI" id="CHEBI:15361"/>
        <dbReference type="ChEBI" id="CHEBI:29979"/>
        <dbReference type="ChEBI" id="CHEBI:58702"/>
        <dbReference type="ChEBI" id="CHEBI:64837"/>
        <dbReference type="EC" id="2.7.3.9"/>
    </reaction>
</comment>
<dbReference type="GO" id="GO:0008965">
    <property type="term" value="F:phosphoenolpyruvate-protein phosphotransferase activity"/>
    <property type="evidence" value="ECO:0007669"/>
    <property type="project" value="UniProtKB-EC"/>
</dbReference>
<dbReference type="InterPro" id="IPR006318">
    <property type="entry name" value="PTS_EI-like"/>
</dbReference>
<comment type="caution">
    <text evidence="25">The sequence shown here is derived from an EMBL/GenBank/DDBJ whole genome shotgun (WGS) entry which is preliminary data.</text>
</comment>
<reference evidence="25 26" key="1">
    <citation type="submission" date="2012-07" db="EMBL/GenBank/DDBJ databases">
        <authorList>
            <person name="Durkin A.S."/>
            <person name="McCorrison J."/>
            <person name="Torralba M."/>
            <person name="Gillis M."/>
            <person name="Methe B."/>
            <person name="Sutton G."/>
            <person name="Nelson K.E."/>
        </authorList>
    </citation>
    <scope>NUCLEOTIDE SEQUENCE [LARGE SCALE GENOMIC DNA]</scope>
    <source>
        <strain evidence="26">ATCC 12104 / DSM 43013 / CCUG 2238 / JCM 8349 / NCTC 10301 / Howell 279</strain>
    </source>
</reference>
<dbReference type="EC" id="2.7.3.9" evidence="6 17"/>
<dbReference type="InterPro" id="IPR036618">
    <property type="entry name" value="PtsI_HPr-bd_sf"/>
</dbReference>
<dbReference type="InterPro" id="IPR024692">
    <property type="entry name" value="PTS_EI"/>
</dbReference>
<evidence type="ECO:0000256" key="20">
    <source>
        <dbReference type="PIRSR" id="PIRSR000732-3"/>
    </source>
</evidence>
<dbReference type="Proteomes" id="UP000007814">
    <property type="component" value="Unassembled WGS sequence"/>
</dbReference>
<evidence type="ECO:0000256" key="9">
    <source>
        <dbReference type="ARBA" id="ARBA00022490"/>
    </source>
</evidence>
<dbReference type="EMBL" id="ALJK01000058">
    <property type="protein sequence ID" value="EJN85559.1"/>
    <property type="molecule type" value="Genomic_DNA"/>
</dbReference>
<dbReference type="PANTHER" id="PTHR46244">
    <property type="entry name" value="PHOSPHOENOLPYRUVATE-PROTEIN PHOSPHOTRANSFERASE"/>
    <property type="match status" value="1"/>
</dbReference>
<dbReference type="Gene3D" id="1.10.274.10">
    <property type="entry name" value="PtsI, HPr-binding domain"/>
    <property type="match status" value="1"/>
</dbReference>
<evidence type="ECO:0000256" key="21">
    <source>
        <dbReference type="SAM" id="MobiDB-lite"/>
    </source>
</evidence>
<evidence type="ECO:0000313" key="25">
    <source>
        <dbReference type="EMBL" id="EJN85559.1"/>
    </source>
</evidence>
<evidence type="ECO:0000256" key="5">
    <source>
        <dbReference type="ARBA" id="ARBA00007837"/>
    </source>
</evidence>
<evidence type="ECO:0000313" key="26">
    <source>
        <dbReference type="Proteomes" id="UP000007814"/>
    </source>
</evidence>
<accession>J3JKQ3</accession>
<keyword evidence="12 17" id="KW-0598">Phosphotransferase system</keyword>
<feature type="binding site" evidence="19">
    <location>
        <position position="341"/>
    </location>
    <ligand>
        <name>phosphoenolpyruvate</name>
        <dbReference type="ChEBI" id="CHEBI:58702"/>
    </ligand>
</feature>
<dbReference type="Pfam" id="PF05524">
    <property type="entry name" value="PEP-utilisers_N"/>
    <property type="match status" value="1"/>
</dbReference>
<dbReference type="InterPro" id="IPR050499">
    <property type="entry name" value="PEP-utilizing_PTS_enzyme"/>
</dbReference>
<evidence type="ECO:0000256" key="14">
    <source>
        <dbReference type="ARBA" id="ARBA00022777"/>
    </source>
</evidence>
<gene>
    <name evidence="25" type="primary">ptsP</name>
    <name evidence="25" type="ORF">HMPREF1129_0338</name>
</gene>
<comment type="similarity">
    <text evidence="5 17">Belongs to the PEP-utilizing enzyme family.</text>
</comment>
<feature type="domain" description="Phosphotransferase system enzyme I N-terminal" evidence="24">
    <location>
        <begin position="23"/>
        <end position="142"/>
    </location>
</feature>
<evidence type="ECO:0000256" key="13">
    <source>
        <dbReference type="ARBA" id="ARBA00022723"/>
    </source>
</evidence>
<keyword evidence="10 17" id="KW-0762">Sugar transport</keyword>
<evidence type="ECO:0000256" key="10">
    <source>
        <dbReference type="ARBA" id="ARBA00022597"/>
    </source>
</evidence>
<evidence type="ECO:0000256" key="12">
    <source>
        <dbReference type="ARBA" id="ARBA00022683"/>
    </source>
</evidence>
<dbReference type="InterPro" id="IPR008731">
    <property type="entry name" value="PTS_EIN"/>
</dbReference>
<keyword evidence="11 17" id="KW-0808">Transferase</keyword>
<dbReference type="InterPro" id="IPR036637">
    <property type="entry name" value="Phosphohistidine_dom_sf"/>
</dbReference>
<dbReference type="SUPFAM" id="SSF52009">
    <property type="entry name" value="Phosphohistidine domain"/>
    <property type="match status" value="1"/>
</dbReference>
<keyword evidence="15 17" id="KW-0460">Magnesium</keyword>
<feature type="binding site" evidence="20">
    <location>
        <position position="454"/>
    </location>
    <ligand>
        <name>Mg(2+)</name>
        <dbReference type="ChEBI" id="CHEBI:18420"/>
    </ligand>
</feature>
<evidence type="ECO:0000256" key="3">
    <source>
        <dbReference type="ARBA" id="ARBA00002728"/>
    </source>
</evidence>
<evidence type="ECO:0000256" key="8">
    <source>
        <dbReference type="ARBA" id="ARBA00022448"/>
    </source>
</evidence>
<dbReference type="PATRIC" id="fig|1115803.3.peg.694"/>
<proteinExistence type="inferred from homology"/>
<dbReference type="PANTHER" id="PTHR46244:SF3">
    <property type="entry name" value="PHOSPHOENOLPYRUVATE-PROTEIN PHOSPHOTRANSFERASE"/>
    <property type="match status" value="1"/>
</dbReference>
<evidence type="ECO:0000256" key="16">
    <source>
        <dbReference type="ARBA" id="ARBA00033235"/>
    </source>
</evidence>